<dbReference type="GO" id="GO:0000724">
    <property type="term" value="P:double-strand break repair via homologous recombination"/>
    <property type="evidence" value="ECO:0007669"/>
    <property type="project" value="TreeGrafter"/>
</dbReference>
<keyword evidence="2" id="KW-0547">Nucleotide-binding</keyword>
<dbReference type="PANTHER" id="PTHR13710">
    <property type="entry name" value="DNA HELICASE RECQ FAMILY MEMBER"/>
    <property type="match status" value="1"/>
</dbReference>
<comment type="catalytic activity">
    <reaction evidence="7">
        <text>Couples ATP hydrolysis with the unwinding of duplex DNA by translocating in the 3'-5' direction.</text>
        <dbReference type="EC" id="5.6.2.4"/>
    </reaction>
</comment>
<evidence type="ECO:0000259" key="12">
    <source>
        <dbReference type="PROSITE" id="PS51192"/>
    </source>
</evidence>
<evidence type="ECO:0000256" key="6">
    <source>
        <dbReference type="ARBA" id="ARBA00023235"/>
    </source>
</evidence>
<keyword evidence="4 9" id="KW-0103">Bromodomain</keyword>
<reference evidence="14" key="1">
    <citation type="submission" date="2023-03" db="EMBL/GenBank/DDBJ databases">
        <title>Massive genome expansion in bonnet fungi (Mycena s.s.) driven by repeated elements and novel gene families across ecological guilds.</title>
        <authorList>
            <consortium name="Lawrence Berkeley National Laboratory"/>
            <person name="Harder C.B."/>
            <person name="Miyauchi S."/>
            <person name="Viragh M."/>
            <person name="Kuo A."/>
            <person name="Thoen E."/>
            <person name="Andreopoulos B."/>
            <person name="Lu D."/>
            <person name="Skrede I."/>
            <person name="Drula E."/>
            <person name="Henrissat B."/>
            <person name="Morin E."/>
            <person name="Kohler A."/>
            <person name="Barry K."/>
            <person name="LaButti K."/>
            <person name="Morin E."/>
            <person name="Salamov A."/>
            <person name="Lipzen A."/>
            <person name="Mereny Z."/>
            <person name="Hegedus B."/>
            <person name="Baldrian P."/>
            <person name="Stursova M."/>
            <person name="Weitz H."/>
            <person name="Taylor A."/>
            <person name="Grigoriev I.V."/>
            <person name="Nagy L.G."/>
            <person name="Martin F."/>
            <person name="Kauserud H."/>
        </authorList>
    </citation>
    <scope>NUCLEOTIDE SEQUENCE</scope>
    <source>
        <strain evidence="14">CBHHK182m</strain>
    </source>
</reference>
<dbReference type="SMART" id="SM00297">
    <property type="entry name" value="BROMO"/>
    <property type="match status" value="1"/>
</dbReference>
<dbReference type="GO" id="GO:0003677">
    <property type="term" value="F:DNA binding"/>
    <property type="evidence" value="ECO:0007669"/>
    <property type="project" value="UniProtKB-KW"/>
</dbReference>
<keyword evidence="14" id="KW-0378">Hydrolase</keyword>
<dbReference type="GO" id="GO:0005737">
    <property type="term" value="C:cytoplasm"/>
    <property type="evidence" value="ECO:0007669"/>
    <property type="project" value="TreeGrafter"/>
</dbReference>
<dbReference type="Proteomes" id="UP001215598">
    <property type="component" value="Unassembled WGS sequence"/>
</dbReference>
<dbReference type="CDD" id="cd17920">
    <property type="entry name" value="DEXHc_RecQ"/>
    <property type="match status" value="1"/>
</dbReference>
<dbReference type="PROSITE" id="PS51194">
    <property type="entry name" value="HELICASE_CTER"/>
    <property type="match status" value="1"/>
</dbReference>
<dbReference type="InterPro" id="IPR011545">
    <property type="entry name" value="DEAD/DEAH_box_helicase_dom"/>
</dbReference>
<dbReference type="Gene3D" id="3.40.50.300">
    <property type="entry name" value="P-loop containing nucleotide triphosphate hydrolases"/>
    <property type="match status" value="2"/>
</dbReference>
<dbReference type="Pfam" id="PF00439">
    <property type="entry name" value="Bromodomain"/>
    <property type="match status" value="1"/>
</dbReference>
<evidence type="ECO:0000256" key="10">
    <source>
        <dbReference type="SAM" id="MobiDB-lite"/>
    </source>
</evidence>
<proteinExistence type="inferred from homology"/>
<dbReference type="InterPro" id="IPR027417">
    <property type="entry name" value="P-loop_NTPase"/>
</dbReference>
<keyword evidence="5" id="KW-0238">DNA-binding</keyword>
<evidence type="ECO:0000259" key="11">
    <source>
        <dbReference type="PROSITE" id="PS50014"/>
    </source>
</evidence>
<dbReference type="Pfam" id="PF00271">
    <property type="entry name" value="Helicase_C"/>
    <property type="match status" value="1"/>
</dbReference>
<keyword evidence="3" id="KW-0067">ATP-binding</keyword>
<dbReference type="GO" id="GO:0043138">
    <property type="term" value="F:3'-5' DNA helicase activity"/>
    <property type="evidence" value="ECO:0007669"/>
    <property type="project" value="UniProtKB-EC"/>
</dbReference>
<keyword evidence="15" id="KW-1185">Reference proteome</keyword>
<dbReference type="AlphaFoldDB" id="A0AAD7HU77"/>
<feature type="domain" description="Bromo" evidence="11">
    <location>
        <begin position="683"/>
        <end position="770"/>
    </location>
</feature>
<feature type="region of interest" description="Disordered" evidence="10">
    <location>
        <begin position="396"/>
        <end position="416"/>
    </location>
</feature>
<comment type="similarity">
    <text evidence="1">Belongs to the helicase family. RecQ subfamily.</text>
</comment>
<evidence type="ECO:0000259" key="13">
    <source>
        <dbReference type="PROSITE" id="PS51194"/>
    </source>
</evidence>
<dbReference type="PRINTS" id="PR00503">
    <property type="entry name" value="BROMODOMAIN"/>
</dbReference>
<dbReference type="PROSITE" id="PS51192">
    <property type="entry name" value="HELICASE_ATP_BIND_1"/>
    <property type="match status" value="1"/>
</dbReference>
<evidence type="ECO:0000313" key="14">
    <source>
        <dbReference type="EMBL" id="KAJ7728486.1"/>
    </source>
</evidence>
<evidence type="ECO:0000256" key="9">
    <source>
        <dbReference type="PROSITE-ProRule" id="PRU00035"/>
    </source>
</evidence>
<feature type="domain" description="Helicase C-terminal" evidence="13">
    <location>
        <begin position="246"/>
        <end position="429"/>
    </location>
</feature>
<feature type="domain" description="Helicase ATP-binding" evidence="12">
    <location>
        <begin position="38"/>
        <end position="221"/>
    </location>
</feature>
<evidence type="ECO:0000256" key="2">
    <source>
        <dbReference type="ARBA" id="ARBA00022741"/>
    </source>
</evidence>
<dbReference type="InterPro" id="IPR036427">
    <property type="entry name" value="Bromodomain-like_sf"/>
</dbReference>
<dbReference type="GO" id="GO:0005524">
    <property type="term" value="F:ATP binding"/>
    <property type="evidence" value="ECO:0007669"/>
    <property type="project" value="UniProtKB-KW"/>
</dbReference>
<dbReference type="EC" id="5.6.2.4" evidence="8"/>
<dbReference type="GO" id="GO:0016787">
    <property type="term" value="F:hydrolase activity"/>
    <property type="evidence" value="ECO:0007669"/>
    <property type="project" value="UniProtKB-KW"/>
</dbReference>
<dbReference type="InterPro" id="IPR001487">
    <property type="entry name" value="Bromodomain"/>
</dbReference>
<dbReference type="InterPro" id="IPR014001">
    <property type="entry name" value="Helicase_ATP-bd"/>
</dbReference>
<dbReference type="PROSITE" id="PS50014">
    <property type="entry name" value="BROMODOMAIN_2"/>
    <property type="match status" value="1"/>
</dbReference>
<comment type="caution">
    <text evidence="14">The sequence shown here is derived from an EMBL/GenBank/DDBJ whole genome shotgun (WGS) entry which is preliminary data.</text>
</comment>
<feature type="compositionally biased region" description="Basic residues" evidence="10">
    <location>
        <begin position="441"/>
        <end position="450"/>
    </location>
</feature>
<evidence type="ECO:0000256" key="7">
    <source>
        <dbReference type="ARBA" id="ARBA00034617"/>
    </source>
</evidence>
<dbReference type="SUPFAM" id="SSF52540">
    <property type="entry name" value="P-loop containing nucleoside triphosphate hydrolases"/>
    <property type="match status" value="1"/>
</dbReference>
<sequence>MPFTPVAVLDPERLKIAAERLCRVFGIESLHPHQEEAGQNILKGISTLLDVPTGGGKTLAFWYALFYHWEPGNTEKDCQKIVLVVGPLVALMEEQAKGLNAKGIPAIAITSNSPNIEQSLTDLGQNKYRVGFVGPEMALSTQFHEKVLNQVEFTRNIICLVIDELHCVWEWGNDDFRPEYRQIVQLLARLPTGLPILGASATVPYHVIKDILANLGLPADCARVEVSNEKLNVFLSVRILQHEPESFADLLVLFSDEAEGPEDFLQTLIYANGRQEVEKIQDFLRDNAPSSVDGKKAFEFYHRHIDEDQKENIQTRIKSGELRGVPTTDALAQGMDFQTIMRVLMWMKPRSFLSLVQKIGRCVRDMRLRGETALYITKAMYTRCCAELEILRTEKEAAGKEDSAAGSDDEENLEEPPDRDLALALQNMSDEEEEVAAAPAKRQRKGKGKPKNLSPMEERDQRYFLEYITTTKCRRLVWNRYFGNQRKKRLNISVPVGPCCDNCNPEAFGVPTIALVGERKLKTGRKGLSSPELESAVRKKLEAVREQIVASEYPNQHFLTGNAILTDDVLDTLAKRARLVTSIDTLQQQARWIHASRYGDRVVTAIQEVLVDFPDLAAVERETQTAERAQKILDVAAFKELRSRLVSVFEGCYNTVFAEMEEDSAGVDSAPTTAGRKRKKIKEPRRRCQIFLKLPRRDVRTSIFRIMRCSILSQVWPDYYELIKEPISMTNIKTLSEKTTHYTTIDEYRADWHLMFNNARQYNVESSQVYQDAVYLQEIFDSKLYALSTEHKLPGHELLPGAYFVLHMASHSNVKLNQITYRLRREHKPRLL</sequence>
<gene>
    <name evidence="14" type="ORF">B0H16DRAFT_1330926</name>
</gene>
<dbReference type="GO" id="GO:0005694">
    <property type="term" value="C:chromosome"/>
    <property type="evidence" value="ECO:0007669"/>
    <property type="project" value="TreeGrafter"/>
</dbReference>
<protein>
    <recommendedName>
        <fullName evidence="8">DNA 3'-5' helicase</fullName>
        <ecNumber evidence="8">5.6.2.4</ecNumber>
    </recommendedName>
</protein>
<dbReference type="SMART" id="SM00487">
    <property type="entry name" value="DEXDc"/>
    <property type="match status" value="1"/>
</dbReference>
<name>A0AAD7HU77_9AGAR</name>
<accession>A0AAD7HU77</accession>
<evidence type="ECO:0000256" key="1">
    <source>
        <dbReference type="ARBA" id="ARBA00005446"/>
    </source>
</evidence>
<dbReference type="GO" id="GO:0009378">
    <property type="term" value="F:four-way junction helicase activity"/>
    <property type="evidence" value="ECO:0007669"/>
    <property type="project" value="TreeGrafter"/>
</dbReference>
<evidence type="ECO:0000256" key="8">
    <source>
        <dbReference type="ARBA" id="ARBA00034808"/>
    </source>
</evidence>
<dbReference type="Gene3D" id="1.20.920.10">
    <property type="entry name" value="Bromodomain-like"/>
    <property type="match status" value="1"/>
</dbReference>
<dbReference type="EMBL" id="JARKIB010000172">
    <property type="protein sequence ID" value="KAJ7728486.1"/>
    <property type="molecule type" value="Genomic_DNA"/>
</dbReference>
<dbReference type="GO" id="GO:0006325">
    <property type="term" value="P:chromatin organization"/>
    <property type="evidence" value="ECO:0007669"/>
    <property type="project" value="UniProtKB-ARBA"/>
</dbReference>
<evidence type="ECO:0000256" key="3">
    <source>
        <dbReference type="ARBA" id="ARBA00022840"/>
    </source>
</evidence>
<evidence type="ECO:0000256" key="5">
    <source>
        <dbReference type="ARBA" id="ARBA00023125"/>
    </source>
</evidence>
<dbReference type="InterPro" id="IPR001650">
    <property type="entry name" value="Helicase_C-like"/>
</dbReference>
<feature type="region of interest" description="Disordered" evidence="10">
    <location>
        <begin position="432"/>
        <end position="456"/>
    </location>
</feature>
<dbReference type="Pfam" id="PF00270">
    <property type="entry name" value="DEAD"/>
    <property type="match status" value="1"/>
</dbReference>
<dbReference type="PANTHER" id="PTHR13710:SF105">
    <property type="entry name" value="ATP-DEPENDENT DNA HELICASE Q1"/>
    <property type="match status" value="1"/>
</dbReference>
<evidence type="ECO:0000313" key="15">
    <source>
        <dbReference type="Proteomes" id="UP001215598"/>
    </source>
</evidence>
<evidence type="ECO:0000256" key="4">
    <source>
        <dbReference type="ARBA" id="ARBA00023117"/>
    </source>
</evidence>
<dbReference type="SUPFAM" id="SSF47370">
    <property type="entry name" value="Bromodomain"/>
    <property type="match status" value="1"/>
</dbReference>
<keyword evidence="6" id="KW-0413">Isomerase</keyword>
<organism evidence="14 15">
    <name type="scientific">Mycena metata</name>
    <dbReference type="NCBI Taxonomy" id="1033252"/>
    <lineage>
        <taxon>Eukaryota</taxon>
        <taxon>Fungi</taxon>
        <taxon>Dikarya</taxon>
        <taxon>Basidiomycota</taxon>
        <taxon>Agaricomycotina</taxon>
        <taxon>Agaricomycetes</taxon>
        <taxon>Agaricomycetidae</taxon>
        <taxon>Agaricales</taxon>
        <taxon>Marasmiineae</taxon>
        <taxon>Mycenaceae</taxon>
        <taxon>Mycena</taxon>
    </lineage>
</organism>